<dbReference type="VEuPathDB" id="AmoebaDB:ACA1_090140"/>
<keyword evidence="1" id="KW-0812">Transmembrane</keyword>
<keyword evidence="1" id="KW-1133">Transmembrane helix</keyword>
<dbReference type="PANTHER" id="PTHR40743:SF1">
    <property type="entry name" value="POSSIBLE GLYCOSYLTRANSFERASE"/>
    <property type="match status" value="1"/>
</dbReference>
<dbReference type="GeneID" id="14917257"/>
<accession>L8GXA9</accession>
<evidence type="ECO:0000256" key="1">
    <source>
        <dbReference type="SAM" id="Phobius"/>
    </source>
</evidence>
<keyword evidence="3" id="KW-1185">Reference proteome</keyword>
<organism evidence="2 3">
    <name type="scientific">Acanthamoeba castellanii (strain ATCC 30010 / Neff)</name>
    <dbReference type="NCBI Taxonomy" id="1257118"/>
    <lineage>
        <taxon>Eukaryota</taxon>
        <taxon>Amoebozoa</taxon>
        <taxon>Discosea</taxon>
        <taxon>Longamoebia</taxon>
        <taxon>Centramoebida</taxon>
        <taxon>Acanthamoebidae</taxon>
        <taxon>Acanthamoeba</taxon>
    </lineage>
</organism>
<sequence length="369" mass="42061">MGRKGIGCGAVTMGLRRRWFVLLLVGTTLFFLGTAFYLPTEHGRVRPNAAQSSVDYARKMTKAAPNAMAELTQEQRRQLQERLDRELRAVEADHDSIVHAMYPHPENGTCFGEINIITQVCSFTPLPSHPLLRLLTPYAVEKGPLHRRRRQEEYLDTLRKNLRNPHVRRIHLLLERESDLEFILAQGMPDVCGKLQPVPLGRWMHYRDAFEYAATKLPGELCMIMNADIYLAQGWQFATKALFERKTVPHVYVLARWEGPSVFCVEKPEDSCTTRARVGSYDAFVFLSPLPLDEGDLKAIDYQQNIWGAENRVLNVLHMNQIGVSNPCKILQVGHNHCDAFFRPQQGMHEGQYRVPAGRAHMAPYSATL</sequence>
<keyword evidence="1" id="KW-0472">Membrane</keyword>
<dbReference type="EMBL" id="KB007985">
    <property type="protein sequence ID" value="ELR16716.1"/>
    <property type="molecule type" value="Genomic_DNA"/>
</dbReference>
<dbReference type="OrthoDB" id="5977719at2759"/>
<dbReference type="KEGG" id="acan:ACA1_090140"/>
<dbReference type="RefSeq" id="XP_004338729.1">
    <property type="nucleotide sequence ID" value="XM_004338681.1"/>
</dbReference>
<feature type="transmembrane region" description="Helical" evidence="1">
    <location>
        <begin position="20"/>
        <end position="38"/>
    </location>
</feature>
<reference evidence="2 3" key="1">
    <citation type="journal article" date="2013" name="Genome Biol.">
        <title>Genome of Acanthamoeba castellanii highlights extensive lateral gene transfer and early evolution of tyrosine kinase signaling.</title>
        <authorList>
            <person name="Clarke M."/>
            <person name="Lohan A.J."/>
            <person name="Liu B."/>
            <person name="Lagkouvardos I."/>
            <person name="Roy S."/>
            <person name="Zafar N."/>
            <person name="Bertelli C."/>
            <person name="Schilde C."/>
            <person name="Kianianmomeni A."/>
            <person name="Burglin T.R."/>
            <person name="Frech C."/>
            <person name="Turcotte B."/>
            <person name="Kopec K.O."/>
            <person name="Synnott J.M."/>
            <person name="Choo C."/>
            <person name="Paponov I."/>
            <person name="Finkler A."/>
            <person name="Soon Heng Tan C."/>
            <person name="Hutchins A.P."/>
            <person name="Weinmeier T."/>
            <person name="Rattei T."/>
            <person name="Chu J.S."/>
            <person name="Gimenez G."/>
            <person name="Irimia M."/>
            <person name="Rigden D.J."/>
            <person name="Fitzpatrick D.A."/>
            <person name="Lorenzo-Morales J."/>
            <person name="Bateman A."/>
            <person name="Chiu C.H."/>
            <person name="Tang P."/>
            <person name="Hegemann P."/>
            <person name="Fromm H."/>
            <person name="Raoult D."/>
            <person name="Greub G."/>
            <person name="Miranda-Saavedra D."/>
            <person name="Chen N."/>
            <person name="Nash P."/>
            <person name="Ginger M.L."/>
            <person name="Horn M."/>
            <person name="Schaap P."/>
            <person name="Caler L."/>
            <person name="Loftus B."/>
        </authorList>
    </citation>
    <scope>NUCLEOTIDE SEQUENCE [LARGE SCALE GENOMIC DNA]</scope>
    <source>
        <strain evidence="2 3">Neff</strain>
    </source>
</reference>
<name>L8GXA9_ACACF</name>
<proteinExistence type="predicted"/>
<dbReference type="PANTHER" id="PTHR40743">
    <property type="entry name" value="NUCLEOTIDE-DIPHOSPHO-SUGAR TRANSFERASE CONTAINING PROTEIN"/>
    <property type="match status" value="1"/>
</dbReference>
<evidence type="ECO:0000313" key="2">
    <source>
        <dbReference type="EMBL" id="ELR16716.1"/>
    </source>
</evidence>
<protein>
    <submittedName>
        <fullName evidence="2">Uncharacterized protein</fullName>
    </submittedName>
</protein>
<dbReference type="AlphaFoldDB" id="L8GXA9"/>
<evidence type="ECO:0000313" key="3">
    <source>
        <dbReference type="Proteomes" id="UP000011083"/>
    </source>
</evidence>
<dbReference type="Proteomes" id="UP000011083">
    <property type="component" value="Unassembled WGS sequence"/>
</dbReference>
<gene>
    <name evidence="2" type="ORF">ACA1_090140</name>
</gene>